<gene>
    <name evidence="7" type="ORF">OL497_20580</name>
</gene>
<comment type="similarity">
    <text evidence="3">Belongs to the AAA ATPase family. Highly divergent.</text>
</comment>
<proteinExistence type="inferred from homology"/>
<dbReference type="InterPro" id="IPR003959">
    <property type="entry name" value="ATPase_AAA_core"/>
</dbReference>
<name>A0ABT3IRC7_9BACT</name>
<dbReference type="PANTHER" id="PTHR42960:SF1">
    <property type="entry name" value="YCF46 PROTEIN"/>
    <property type="match status" value="1"/>
</dbReference>
<dbReference type="EMBL" id="JAPDNS010000002">
    <property type="protein sequence ID" value="MCW3486310.1"/>
    <property type="molecule type" value="Genomic_DNA"/>
</dbReference>
<evidence type="ECO:0000256" key="4">
    <source>
        <dbReference type="ARBA" id="ARBA00040480"/>
    </source>
</evidence>
<comment type="caution">
    <text evidence="7">The sequence shown here is derived from an EMBL/GenBank/DDBJ whole genome shotgun (WGS) entry which is preliminary data.</text>
</comment>
<dbReference type="Pfam" id="PF17862">
    <property type="entry name" value="AAA_lid_3"/>
    <property type="match status" value="1"/>
</dbReference>
<dbReference type="Proteomes" id="UP001207742">
    <property type="component" value="Unassembled WGS sequence"/>
</dbReference>
<accession>A0ABT3IRC7</accession>
<dbReference type="RefSeq" id="WP_264733126.1">
    <property type="nucleotide sequence ID" value="NZ_JAPDNR010000001.1"/>
</dbReference>
<dbReference type="SMART" id="SM00382">
    <property type="entry name" value="AAA"/>
    <property type="match status" value="1"/>
</dbReference>
<keyword evidence="1" id="KW-0547">Nucleotide-binding</keyword>
<evidence type="ECO:0000256" key="5">
    <source>
        <dbReference type="SAM" id="MobiDB-lite"/>
    </source>
</evidence>
<protein>
    <recommendedName>
        <fullName evidence="4">Uncharacterized AAA domain-containing protein ycf46</fullName>
    </recommendedName>
</protein>
<dbReference type="InterPro" id="IPR027417">
    <property type="entry name" value="P-loop_NTPase"/>
</dbReference>
<organism evidence="7 8">
    <name type="scientific">Chitinophaga nivalis</name>
    <dbReference type="NCBI Taxonomy" id="2991709"/>
    <lineage>
        <taxon>Bacteria</taxon>
        <taxon>Pseudomonadati</taxon>
        <taxon>Bacteroidota</taxon>
        <taxon>Chitinophagia</taxon>
        <taxon>Chitinophagales</taxon>
        <taxon>Chitinophagaceae</taxon>
        <taxon>Chitinophaga</taxon>
    </lineage>
</organism>
<evidence type="ECO:0000256" key="1">
    <source>
        <dbReference type="ARBA" id="ARBA00022741"/>
    </source>
</evidence>
<reference evidence="7 8" key="1">
    <citation type="submission" date="2022-10" db="EMBL/GenBank/DDBJ databases">
        <title>Chitinophaga nivalis PC15 sp. nov., isolated from Pyeongchang county, South Korea.</title>
        <authorList>
            <person name="Trinh H.N."/>
        </authorList>
    </citation>
    <scope>NUCLEOTIDE SEQUENCE [LARGE SCALE GENOMIC DNA]</scope>
    <source>
        <strain evidence="7 8">PC14</strain>
    </source>
</reference>
<evidence type="ECO:0000256" key="3">
    <source>
        <dbReference type="ARBA" id="ARBA00038088"/>
    </source>
</evidence>
<sequence>MSAISPFSFLYRMPVNEFTTELSALVKARFPIIYIITWEEKRFIDTVKSMIRDTTLFSKPRAVWEWTVVDGFVKNDKPEKGDIKTAIRALEYVDQSNEDGIFILKDLYADLAAPHCDQAIIRKLKDLVWKIKGGDYLKTVIITGHDKFIPDALQKEILIKEFTLPSKEEIQQVLFSLIEQNKQNQRLRFDVDADNTVSKLCEAACGLTLNEAENAFALSIVQDGILDANDITTIAEEKKQIIHRNGLLEFSMPKLKMADIGGLENLKKWLEKRAASWSERARQYNIPAPRGVLITGLPGCGKSLTAKTVSTSWNVPLLRLDMGAVFSGLVGSSERNMRNVIQTAEAMAPCVLWIDEIEKAFSGVGSSGDSGTATRLFGTFLTWMQEKEKFVFVVATANNIDFLPPELMRKGRFDEIFFVDLPTSAERTIILQIHLKKRLNNATVLGNTVVDDTFLQALVEKTEGFTGAELEQVVVAGLFEAFSENRAITLDDFLTAIDNTVPLVVTQAEKIKAIREWANLRAVSATSMNHKVAYEREPATGAAAPKMPAPALSPRGGRSIEF</sequence>
<evidence type="ECO:0000259" key="6">
    <source>
        <dbReference type="SMART" id="SM00382"/>
    </source>
</evidence>
<dbReference type="CDD" id="cd19507">
    <property type="entry name" value="RecA-like_Ycf46-like"/>
    <property type="match status" value="1"/>
</dbReference>
<dbReference type="Gene3D" id="3.40.50.300">
    <property type="entry name" value="P-loop containing nucleotide triphosphate hydrolases"/>
    <property type="match status" value="1"/>
</dbReference>
<dbReference type="InterPro" id="IPR041569">
    <property type="entry name" value="AAA_lid_3"/>
</dbReference>
<dbReference type="PANTHER" id="PTHR42960">
    <property type="entry name" value="YCF46 PROTEIN"/>
    <property type="match status" value="1"/>
</dbReference>
<dbReference type="InterPro" id="IPR052381">
    <property type="entry name" value="AAA_domain_protein"/>
</dbReference>
<evidence type="ECO:0000256" key="2">
    <source>
        <dbReference type="ARBA" id="ARBA00022840"/>
    </source>
</evidence>
<dbReference type="Pfam" id="PF00004">
    <property type="entry name" value="AAA"/>
    <property type="match status" value="1"/>
</dbReference>
<dbReference type="InterPro" id="IPR003593">
    <property type="entry name" value="AAA+_ATPase"/>
</dbReference>
<evidence type="ECO:0000313" key="8">
    <source>
        <dbReference type="Proteomes" id="UP001207742"/>
    </source>
</evidence>
<dbReference type="Gene3D" id="1.10.8.60">
    <property type="match status" value="1"/>
</dbReference>
<keyword evidence="8" id="KW-1185">Reference proteome</keyword>
<dbReference type="SUPFAM" id="SSF52540">
    <property type="entry name" value="P-loop containing nucleoside triphosphate hydrolases"/>
    <property type="match status" value="1"/>
</dbReference>
<feature type="domain" description="AAA+ ATPase" evidence="6">
    <location>
        <begin position="288"/>
        <end position="423"/>
    </location>
</feature>
<evidence type="ECO:0000313" key="7">
    <source>
        <dbReference type="EMBL" id="MCW3486310.1"/>
    </source>
</evidence>
<keyword evidence="2" id="KW-0067">ATP-binding</keyword>
<feature type="region of interest" description="Disordered" evidence="5">
    <location>
        <begin position="539"/>
        <end position="562"/>
    </location>
</feature>